<proteinExistence type="predicted"/>
<dbReference type="Proteomes" id="UP000271426">
    <property type="component" value="Chromosome"/>
</dbReference>
<name>A0A3G6IS98_9CORY</name>
<sequence length="81" mass="9450">MNNKDNIYFQLVDELGTSIDKEYFETTSILIDRIKFLLENFTDNRGEIESNRLALSLITTVADLELKINKLQQLHREGNCE</sequence>
<gene>
    <name evidence="1" type="ORF">CPPEL_00995</name>
</gene>
<dbReference type="EMBL" id="CP033898">
    <property type="protein sequence ID" value="AZA08347.1"/>
    <property type="molecule type" value="Genomic_DNA"/>
</dbReference>
<accession>A0A3G6IS98</accession>
<keyword evidence="2" id="KW-1185">Reference proteome</keyword>
<evidence type="ECO:0000313" key="1">
    <source>
        <dbReference type="EMBL" id="AZA08347.1"/>
    </source>
</evidence>
<organism evidence="1 2">
    <name type="scientific">Corynebacterium pseudopelargi</name>
    <dbReference type="NCBI Taxonomy" id="2080757"/>
    <lineage>
        <taxon>Bacteria</taxon>
        <taxon>Bacillati</taxon>
        <taxon>Actinomycetota</taxon>
        <taxon>Actinomycetes</taxon>
        <taxon>Mycobacteriales</taxon>
        <taxon>Corynebacteriaceae</taxon>
        <taxon>Corynebacterium</taxon>
    </lineage>
</organism>
<dbReference type="AlphaFoldDB" id="A0A3G6IS98"/>
<dbReference type="KEGG" id="cpso:CPPEL_00995"/>
<evidence type="ECO:0000313" key="2">
    <source>
        <dbReference type="Proteomes" id="UP000271426"/>
    </source>
</evidence>
<reference evidence="1 2" key="1">
    <citation type="submission" date="2018-11" db="EMBL/GenBank/DDBJ databases">
        <authorList>
            <person name="Kleinhagauer T."/>
            <person name="Glaeser S.P."/>
            <person name="Spergser J."/>
            <person name="Ruckert C."/>
            <person name="Kaempfer P."/>
            <person name="Busse H.-J."/>
        </authorList>
    </citation>
    <scope>NUCLEOTIDE SEQUENCE [LARGE SCALE GENOMIC DNA]</scope>
    <source>
        <strain evidence="1 2">812CH</strain>
    </source>
</reference>
<protein>
    <submittedName>
        <fullName evidence="1">Uncharacterized protein</fullName>
    </submittedName>
</protein>